<dbReference type="Proteomes" id="UP000051658">
    <property type="component" value="Unassembled WGS sequence"/>
</dbReference>
<accession>A0A0R2I6D3</accession>
<dbReference type="InterPro" id="IPR015867">
    <property type="entry name" value="N-reg_PII/ATP_PRibTrfase_C"/>
</dbReference>
<dbReference type="SUPFAM" id="SSF54913">
    <property type="entry name" value="GlnB-like"/>
    <property type="match status" value="1"/>
</dbReference>
<dbReference type="InterPro" id="IPR010375">
    <property type="entry name" value="CdAMP_rec"/>
</dbReference>
<reference evidence="1 2" key="1">
    <citation type="journal article" date="2015" name="Genome Announc.">
        <title>Expanding the biotechnology potential of lactobacilli through comparative genomics of 213 strains and associated genera.</title>
        <authorList>
            <person name="Sun Z."/>
            <person name="Harris H.M."/>
            <person name="McCann A."/>
            <person name="Guo C."/>
            <person name="Argimon S."/>
            <person name="Zhang W."/>
            <person name="Yang X."/>
            <person name="Jeffery I.B."/>
            <person name="Cooney J.C."/>
            <person name="Kagawa T.F."/>
            <person name="Liu W."/>
            <person name="Song Y."/>
            <person name="Salvetti E."/>
            <person name="Wrobel A."/>
            <person name="Rasinkangas P."/>
            <person name="Parkhill J."/>
            <person name="Rea M.C."/>
            <person name="O'Sullivan O."/>
            <person name="Ritari J."/>
            <person name="Douillard F.P."/>
            <person name="Paul Ross R."/>
            <person name="Yang R."/>
            <person name="Briner A.E."/>
            <person name="Felis G.E."/>
            <person name="de Vos W.M."/>
            <person name="Barrangou R."/>
            <person name="Klaenhammer T.R."/>
            <person name="Caufield P.W."/>
            <person name="Cui Y."/>
            <person name="Zhang H."/>
            <person name="O'Toole P.W."/>
        </authorList>
    </citation>
    <scope>NUCLEOTIDE SEQUENCE [LARGE SCALE GENOMIC DNA]</scope>
    <source>
        <strain evidence="1 2">DSM 20623</strain>
    </source>
</reference>
<dbReference type="InterPro" id="IPR011322">
    <property type="entry name" value="N-reg_PII-like_a/b"/>
</dbReference>
<dbReference type="Pfam" id="PF06153">
    <property type="entry name" value="CdAMP_rec"/>
    <property type="match status" value="1"/>
</dbReference>
<dbReference type="eggNOG" id="COG3870">
    <property type="taxonomic scope" value="Bacteria"/>
</dbReference>
<keyword evidence="2" id="KW-1185">Reference proteome</keyword>
<evidence type="ECO:0000313" key="1">
    <source>
        <dbReference type="EMBL" id="KRN58053.1"/>
    </source>
</evidence>
<dbReference type="PATRIC" id="fig|1449336.4.peg.1338"/>
<dbReference type="EMBL" id="JQBS01000001">
    <property type="protein sequence ID" value="KRN58053.1"/>
    <property type="molecule type" value="Genomic_DNA"/>
</dbReference>
<name>A0A0R2I6D3_CARDV</name>
<gene>
    <name evidence="1" type="ORF">IV74_GL001312</name>
</gene>
<protein>
    <submittedName>
        <fullName evidence="1">Uncharacterized protein</fullName>
    </submittedName>
</protein>
<dbReference type="AlphaFoldDB" id="A0A0R2I6D3"/>
<evidence type="ECO:0000313" key="2">
    <source>
        <dbReference type="Proteomes" id="UP000051658"/>
    </source>
</evidence>
<comment type="caution">
    <text evidence="1">The sequence shown here is derived from an EMBL/GenBank/DDBJ whole genome shotgun (WGS) entry which is preliminary data.</text>
</comment>
<dbReference type="PANTHER" id="PTHR38456:SF1">
    <property type="entry name" value="CYCLIC DI-AMP RECEPTOR A"/>
    <property type="match status" value="1"/>
</dbReference>
<dbReference type="Gene3D" id="3.30.70.120">
    <property type="match status" value="1"/>
</dbReference>
<organism evidence="1 2">
    <name type="scientific">Carnobacterium divergens DSM 20623</name>
    <dbReference type="NCBI Taxonomy" id="1449336"/>
    <lineage>
        <taxon>Bacteria</taxon>
        <taxon>Bacillati</taxon>
        <taxon>Bacillota</taxon>
        <taxon>Bacilli</taxon>
        <taxon>Lactobacillales</taxon>
        <taxon>Carnobacteriaceae</taxon>
        <taxon>Carnobacterium</taxon>
    </lineage>
</organism>
<sequence>MMKLILAIVQDKDSVRLSNEFVDAGVRATKLSTTGGFLKAGNTTFIVGIEDERVDEVLNLIRETCQAREQFMTPPISLDVSMDTHMPYPIEVQVGGATVFVMPVEQFHQF</sequence>
<dbReference type="PANTHER" id="PTHR38456">
    <property type="entry name" value="CYCLIC DI-AMP RECEPTOR A"/>
    <property type="match status" value="1"/>
</dbReference>
<proteinExistence type="predicted"/>